<comment type="subcellular location">
    <subcellularLocation>
        <location evidence="1">Cell outer membrane</location>
        <topology evidence="1">Multi-pass membrane protein</topology>
    </subcellularLocation>
</comment>
<dbReference type="Pfam" id="PF02321">
    <property type="entry name" value="OEP"/>
    <property type="match status" value="2"/>
</dbReference>
<evidence type="ECO:0000256" key="2">
    <source>
        <dbReference type="ARBA" id="ARBA00007613"/>
    </source>
</evidence>
<proteinExistence type="inferred from homology"/>
<dbReference type="GO" id="GO:0015562">
    <property type="term" value="F:efflux transmembrane transporter activity"/>
    <property type="evidence" value="ECO:0007669"/>
    <property type="project" value="InterPro"/>
</dbReference>
<dbReference type="PANTHER" id="PTHR30026">
    <property type="entry name" value="OUTER MEMBRANE PROTEIN TOLC"/>
    <property type="match status" value="1"/>
</dbReference>
<evidence type="ECO:0000256" key="3">
    <source>
        <dbReference type="ARBA" id="ARBA00022448"/>
    </source>
</evidence>
<evidence type="ECO:0000313" key="13">
    <source>
        <dbReference type="EMBL" id="ESU79905.1"/>
    </source>
</evidence>
<keyword evidence="9" id="KW-0046">Antibiotic resistance</keyword>
<keyword evidence="7" id="KW-0472">Membrane</keyword>
<sequence>MIALNTASPQGMQMKKLLPILIGLSLSGFSSLSQAENLMQVYQQARLNNPELRKSAADRDAAFEKINEARSPLLPQLGLGADYTYSNGYRDANGINSNATSASLQLTQSIFDMSKWRALTLLEKAAGIQDVTYQTDQQTLILNTATAYFNVLNAIDVLSYTQAQKEAIYRQLDQTTQRFNVGLVAITDVQNARAQYDTVLANEVTARNNLDNAVEQLRQITGNYYPELAALNVENFKTDKPQPVNALLKEAEKRNLSLLQARLSQDLAREQIRQAQDGHLPTLDLTASTGISDTSYSGSKTRGAAGTQYDDSNMGQNKVGLSFSLPIYQGGMVNSQVKQAQYNFVGASEQLESAHRSVVQTVRSSFNNINASISSINAYKQAVVSAQSSLDAMEAGYSVGTRTIVDVLDATTTLYNAKQELANARYNYLINQLNIKSALGTLNEQDLLALNNALSKPVSTNPENVAPQTPEQNAIADGYAPDSPAPVVQQTSARTTTSNGHNPFRN</sequence>
<keyword evidence="4" id="KW-1134">Transmembrane beta strand</keyword>
<dbReference type="NCBIfam" id="TIGR01844">
    <property type="entry name" value="type_I_sec_TolC"/>
    <property type="match status" value="1"/>
</dbReference>
<protein>
    <recommendedName>
        <fullName evidence="10">Outer membrane protein TolC</fullName>
    </recommendedName>
    <alternativeName>
        <fullName evidence="11">Multidrug efflux pump subunit TolC</fullName>
    </alternativeName>
</protein>
<evidence type="ECO:0000256" key="7">
    <source>
        <dbReference type="ARBA" id="ARBA00023136"/>
    </source>
</evidence>
<dbReference type="PATRIC" id="fig|1401327.3.peg.1679"/>
<dbReference type="GO" id="GO:0009279">
    <property type="term" value="C:cell outer membrane"/>
    <property type="evidence" value="ECO:0007669"/>
    <property type="project" value="UniProtKB-SubCell"/>
</dbReference>
<feature type="region of interest" description="Disordered" evidence="12">
    <location>
        <begin position="459"/>
        <end position="506"/>
    </location>
</feature>
<dbReference type="AlphaFoldDB" id="A0A090NHZ8"/>
<dbReference type="NCBIfam" id="NF007002">
    <property type="entry name" value="PRK09465.1"/>
    <property type="match status" value="1"/>
</dbReference>
<dbReference type="InterPro" id="IPR051906">
    <property type="entry name" value="TolC-like"/>
</dbReference>
<keyword evidence="3" id="KW-0813">Transport</keyword>
<dbReference type="PANTHER" id="PTHR30026:SF20">
    <property type="entry name" value="OUTER MEMBRANE PROTEIN TOLC"/>
    <property type="match status" value="1"/>
</dbReference>
<organism evidence="13 14">
    <name type="scientific">Shigella dysenteriae WRSd3</name>
    <dbReference type="NCBI Taxonomy" id="1401327"/>
    <lineage>
        <taxon>Bacteria</taxon>
        <taxon>Pseudomonadati</taxon>
        <taxon>Pseudomonadota</taxon>
        <taxon>Gammaproteobacteria</taxon>
        <taxon>Enterobacterales</taxon>
        <taxon>Enterobacteriaceae</taxon>
        <taxon>Shigella</taxon>
    </lineage>
</organism>
<keyword evidence="6" id="KW-0732">Signal</keyword>
<gene>
    <name evidence="13" type="ORF">WRSd3_01808</name>
</gene>
<dbReference type="InterPro" id="IPR003423">
    <property type="entry name" value="OMP_efflux"/>
</dbReference>
<reference evidence="13 14" key="1">
    <citation type="submission" date="2013-10" db="EMBL/GenBank/DDBJ databases">
        <title>Draft genomes and the virulence plasmids of Sd1617 vaccine constructs: WRSd3 and WRSd5.</title>
        <authorList>
            <person name="Aksomboon Vongsawan A."/>
            <person name="Venkatesan M.M."/>
            <person name="Vaisvil B."/>
            <person name="Emel G."/>
            <person name="Kepatral V."/>
            <person name="Sethabutr O."/>
            <person name="Serichantalergs O."/>
            <person name="Mason C."/>
        </authorList>
    </citation>
    <scope>NUCLEOTIDE SEQUENCE [LARGE SCALE GENOMIC DNA]</scope>
    <source>
        <strain evidence="13 14">WRSd3</strain>
    </source>
</reference>
<comment type="caution">
    <text evidence="13">The sequence shown here is derived from an EMBL/GenBank/DDBJ whole genome shotgun (WGS) entry which is preliminary data.</text>
</comment>
<evidence type="ECO:0000256" key="8">
    <source>
        <dbReference type="ARBA" id="ARBA00023237"/>
    </source>
</evidence>
<dbReference type="GO" id="GO:0046677">
    <property type="term" value="P:response to antibiotic"/>
    <property type="evidence" value="ECO:0007669"/>
    <property type="project" value="UniProtKB-KW"/>
</dbReference>
<evidence type="ECO:0000256" key="9">
    <source>
        <dbReference type="ARBA" id="ARBA00023251"/>
    </source>
</evidence>
<dbReference type="EMBL" id="AXUT01000134">
    <property type="protein sequence ID" value="ESU79905.1"/>
    <property type="molecule type" value="Genomic_DNA"/>
</dbReference>
<dbReference type="InterPro" id="IPR010130">
    <property type="entry name" value="T1SS_OMP_TolC"/>
</dbReference>
<feature type="region of interest" description="Disordered" evidence="12">
    <location>
        <begin position="283"/>
        <end position="311"/>
    </location>
</feature>
<dbReference type="Proteomes" id="UP000017944">
    <property type="component" value="Unassembled WGS sequence"/>
</dbReference>
<evidence type="ECO:0000256" key="11">
    <source>
        <dbReference type="ARBA" id="ARBA00081111"/>
    </source>
</evidence>
<dbReference type="Gene3D" id="1.20.1600.10">
    <property type="entry name" value="Outer membrane efflux proteins (OEP)"/>
    <property type="match status" value="1"/>
</dbReference>
<accession>A0A090NHZ8</accession>
<evidence type="ECO:0000313" key="14">
    <source>
        <dbReference type="Proteomes" id="UP000017944"/>
    </source>
</evidence>
<dbReference type="SUPFAM" id="SSF56954">
    <property type="entry name" value="Outer membrane efflux proteins (OEP)"/>
    <property type="match status" value="1"/>
</dbReference>
<evidence type="ECO:0000256" key="5">
    <source>
        <dbReference type="ARBA" id="ARBA00022692"/>
    </source>
</evidence>
<name>A0A090NHZ8_SHIDY</name>
<evidence type="ECO:0000256" key="1">
    <source>
        <dbReference type="ARBA" id="ARBA00004571"/>
    </source>
</evidence>
<comment type="similarity">
    <text evidence="2">Belongs to the outer membrane factor (OMF) (TC 1.B.17) family.</text>
</comment>
<keyword evidence="8" id="KW-0998">Cell outer membrane</keyword>
<feature type="compositionally biased region" description="Polar residues" evidence="12">
    <location>
        <begin position="285"/>
        <end position="300"/>
    </location>
</feature>
<dbReference type="FunFam" id="1.20.1600.10:FF:000001">
    <property type="entry name" value="TolC outer membrane channel"/>
    <property type="match status" value="1"/>
</dbReference>
<dbReference type="InterPro" id="IPR058622">
    <property type="entry name" value="TolC"/>
</dbReference>
<dbReference type="GO" id="GO:1990281">
    <property type="term" value="C:efflux pump complex"/>
    <property type="evidence" value="ECO:0007669"/>
    <property type="project" value="TreeGrafter"/>
</dbReference>
<evidence type="ECO:0000256" key="12">
    <source>
        <dbReference type="SAM" id="MobiDB-lite"/>
    </source>
</evidence>
<dbReference type="GO" id="GO:0015288">
    <property type="term" value="F:porin activity"/>
    <property type="evidence" value="ECO:0007669"/>
    <property type="project" value="TreeGrafter"/>
</dbReference>
<evidence type="ECO:0000256" key="6">
    <source>
        <dbReference type="ARBA" id="ARBA00022729"/>
    </source>
</evidence>
<evidence type="ECO:0000256" key="4">
    <source>
        <dbReference type="ARBA" id="ARBA00022452"/>
    </source>
</evidence>
<feature type="compositionally biased region" description="Polar residues" evidence="12">
    <location>
        <begin position="488"/>
        <end position="506"/>
    </location>
</feature>
<keyword evidence="5" id="KW-0812">Transmembrane</keyword>
<evidence type="ECO:0000256" key="10">
    <source>
        <dbReference type="ARBA" id="ARBA00069847"/>
    </source>
</evidence>
<feature type="compositionally biased region" description="Polar residues" evidence="12">
    <location>
        <begin position="459"/>
        <end position="472"/>
    </location>
</feature>